<evidence type="ECO:0000313" key="3">
    <source>
        <dbReference type="Proteomes" id="UP000019402"/>
    </source>
</evidence>
<gene>
    <name evidence="2" type="ORF">JCM21142_41508</name>
</gene>
<dbReference type="Proteomes" id="UP000019402">
    <property type="component" value="Unassembled WGS sequence"/>
</dbReference>
<comment type="caution">
    <text evidence="2">The sequence shown here is derived from an EMBL/GenBank/DDBJ whole genome shotgun (WGS) entry which is preliminary data.</text>
</comment>
<sequence>MNNPYLNTQQSVKDRRVGQDNSPGAGVGERASRAHLRWSCGWLSAKEVCAGRNYYPKDALENLLRLKMASKEVIDPSFVLGLLLPQPRRSYNG</sequence>
<dbReference type="EMBL" id="BAMD01000014">
    <property type="protein sequence ID" value="GAF02861.1"/>
    <property type="molecule type" value="Genomic_DNA"/>
</dbReference>
<feature type="region of interest" description="Disordered" evidence="1">
    <location>
        <begin position="1"/>
        <end position="29"/>
    </location>
</feature>
<organism evidence="2 3">
    <name type="scientific">Saccharicrinis fermentans DSM 9555 = JCM 21142</name>
    <dbReference type="NCBI Taxonomy" id="869213"/>
    <lineage>
        <taxon>Bacteria</taxon>
        <taxon>Pseudomonadati</taxon>
        <taxon>Bacteroidota</taxon>
        <taxon>Bacteroidia</taxon>
        <taxon>Marinilabiliales</taxon>
        <taxon>Marinilabiliaceae</taxon>
        <taxon>Saccharicrinis</taxon>
    </lineage>
</organism>
<keyword evidence="3" id="KW-1185">Reference proteome</keyword>
<reference evidence="2 3" key="1">
    <citation type="journal article" date="2014" name="Genome Announc.">
        <title>Draft Genome Sequence of Cytophaga fermentans JCM 21142T, a Facultative Anaerobe Isolated from Marine Mud.</title>
        <authorList>
            <person name="Starns D."/>
            <person name="Oshima K."/>
            <person name="Suda W."/>
            <person name="Iino T."/>
            <person name="Yuki M."/>
            <person name="Inoue J."/>
            <person name="Kitamura K."/>
            <person name="Iida T."/>
            <person name="Darby A."/>
            <person name="Hattori M."/>
            <person name="Ohkuma M."/>
        </authorList>
    </citation>
    <scope>NUCLEOTIDE SEQUENCE [LARGE SCALE GENOMIC DNA]</scope>
    <source>
        <strain evidence="2 3">JCM 21142</strain>
    </source>
</reference>
<accession>W7YEJ2</accession>
<proteinExistence type="predicted"/>
<name>W7YEJ2_9BACT</name>
<protein>
    <submittedName>
        <fullName evidence="2">Uncharacterized protein</fullName>
    </submittedName>
</protein>
<feature type="compositionally biased region" description="Polar residues" evidence="1">
    <location>
        <begin position="1"/>
        <end position="11"/>
    </location>
</feature>
<evidence type="ECO:0000313" key="2">
    <source>
        <dbReference type="EMBL" id="GAF02861.1"/>
    </source>
</evidence>
<evidence type="ECO:0000256" key="1">
    <source>
        <dbReference type="SAM" id="MobiDB-lite"/>
    </source>
</evidence>
<dbReference type="AlphaFoldDB" id="W7YEJ2"/>